<sequence length="149" mass="16970">MENNRGPSLNMTILFLIIGVVIFTLPFILSLTLIENPSVALLFGVFGAVIVSIIVLKPAVNKLNFKPSTEKYLAKRDQEFNLKTSPFKIGITFFLFAFVLFVIRENADVASSMMRSMMLVLFWGIIILIIYILSMKRKGYQLKNGRWTK</sequence>
<dbReference type="EMBL" id="JACHHJ010000002">
    <property type="protein sequence ID" value="MBB6449706.1"/>
    <property type="molecule type" value="Genomic_DNA"/>
</dbReference>
<dbReference type="RefSeq" id="WP_184403677.1">
    <property type="nucleotide sequence ID" value="NZ_JACHHJ010000002.1"/>
</dbReference>
<evidence type="ECO:0000313" key="3">
    <source>
        <dbReference type="Proteomes" id="UP000568839"/>
    </source>
</evidence>
<feature type="transmembrane region" description="Helical" evidence="1">
    <location>
        <begin position="12"/>
        <end position="34"/>
    </location>
</feature>
<keyword evidence="1" id="KW-0812">Transmembrane</keyword>
<keyword evidence="3" id="KW-1185">Reference proteome</keyword>
<evidence type="ECO:0000313" key="2">
    <source>
        <dbReference type="EMBL" id="MBB6449706.1"/>
    </source>
</evidence>
<keyword evidence="1" id="KW-0472">Membrane</keyword>
<proteinExistence type="predicted"/>
<dbReference type="AlphaFoldDB" id="A0A841PRA9"/>
<comment type="caution">
    <text evidence="2">The sequence shown here is derived from an EMBL/GenBank/DDBJ whole genome shotgun (WGS) entry which is preliminary data.</text>
</comment>
<accession>A0A841PRA9</accession>
<reference evidence="2 3" key="1">
    <citation type="submission" date="2020-08" db="EMBL/GenBank/DDBJ databases">
        <title>Genomic Encyclopedia of Type Strains, Phase IV (KMG-IV): sequencing the most valuable type-strain genomes for metagenomic binning, comparative biology and taxonomic classification.</title>
        <authorList>
            <person name="Goeker M."/>
        </authorList>
    </citation>
    <scope>NUCLEOTIDE SEQUENCE [LARGE SCALE GENOMIC DNA]</scope>
    <source>
        <strain evidence="2 3">DSM 21769</strain>
    </source>
</reference>
<evidence type="ECO:0000256" key="1">
    <source>
        <dbReference type="SAM" id="Phobius"/>
    </source>
</evidence>
<feature type="transmembrane region" description="Helical" evidence="1">
    <location>
        <begin position="80"/>
        <end position="103"/>
    </location>
</feature>
<gene>
    <name evidence="2" type="ORF">HNR44_001684</name>
</gene>
<organism evidence="2 3">
    <name type="scientific">Geomicrobium halophilum</name>
    <dbReference type="NCBI Taxonomy" id="549000"/>
    <lineage>
        <taxon>Bacteria</taxon>
        <taxon>Bacillati</taxon>
        <taxon>Bacillota</taxon>
        <taxon>Bacilli</taxon>
        <taxon>Bacillales</taxon>
        <taxon>Geomicrobium</taxon>
    </lineage>
</organism>
<feature type="transmembrane region" description="Helical" evidence="1">
    <location>
        <begin position="115"/>
        <end position="133"/>
    </location>
</feature>
<feature type="transmembrane region" description="Helical" evidence="1">
    <location>
        <begin position="40"/>
        <end position="60"/>
    </location>
</feature>
<protein>
    <submittedName>
        <fullName evidence="2">Putative membrane protein</fullName>
    </submittedName>
</protein>
<name>A0A841PRA9_9BACL</name>
<keyword evidence="1" id="KW-1133">Transmembrane helix</keyword>
<dbReference type="Proteomes" id="UP000568839">
    <property type="component" value="Unassembled WGS sequence"/>
</dbReference>